<dbReference type="PANTHER" id="PTHR11679">
    <property type="entry name" value="VESICLE PROTEIN SORTING-ASSOCIATED"/>
    <property type="match status" value="1"/>
</dbReference>
<evidence type="ECO:0000313" key="3">
    <source>
        <dbReference type="EMBL" id="RNF12366.1"/>
    </source>
</evidence>
<dbReference type="PIRSF" id="PIRSF005715">
    <property type="entry name" value="VPS45_Sec1"/>
    <property type="match status" value="1"/>
</dbReference>
<comment type="similarity">
    <text evidence="1">Belongs to the STXBP/unc-18/SEC1 family.</text>
</comment>
<dbReference type="InterPro" id="IPR001619">
    <property type="entry name" value="Sec1-like"/>
</dbReference>
<reference evidence="3 4" key="1">
    <citation type="journal article" date="2018" name="BMC Genomics">
        <title>Genomic comparison of Trypanosoma conorhini and Trypanosoma rangeli to Trypanosoma cruzi strains of high and low virulence.</title>
        <authorList>
            <person name="Bradwell K.R."/>
            <person name="Koparde V.N."/>
            <person name="Matveyev A.V."/>
            <person name="Serrano M.G."/>
            <person name="Alves J.M."/>
            <person name="Parikh H."/>
            <person name="Huang B."/>
            <person name="Lee V."/>
            <person name="Espinosa-Alvarez O."/>
            <person name="Ortiz P.A."/>
            <person name="Costa-Martins A.G."/>
            <person name="Teixeira M.M."/>
            <person name="Buck G.A."/>
        </authorList>
    </citation>
    <scope>NUCLEOTIDE SEQUENCE [LARGE SCALE GENOMIC DNA]</scope>
    <source>
        <strain evidence="3 4">AM80</strain>
    </source>
</reference>
<dbReference type="EMBL" id="MKGL01000006">
    <property type="protein sequence ID" value="RNF12366.1"/>
    <property type="molecule type" value="Genomic_DNA"/>
</dbReference>
<dbReference type="Proteomes" id="UP000283634">
    <property type="component" value="Unassembled WGS sequence"/>
</dbReference>
<gene>
    <name evidence="3" type="ORF">TraAM80_00377</name>
</gene>
<dbReference type="Gene3D" id="3.90.830.10">
    <property type="entry name" value="Syntaxin Binding Protein 1, Chain A, domain 2"/>
    <property type="match status" value="1"/>
</dbReference>
<dbReference type="InterPro" id="IPR036045">
    <property type="entry name" value="Sec1-like_sf"/>
</dbReference>
<dbReference type="RefSeq" id="XP_029242719.1">
    <property type="nucleotide sequence ID" value="XM_029377459.1"/>
</dbReference>
<proteinExistence type="inferred from homology"/>
<dbReference type="GO" id="GO:0016192">
    <property type="term" value="P:vesicle-mediated transport"/>
    <property type="evidence" value="ECO:0007669"/>
    <property type="project" value="InterPro"/>
</dbReference>
<keyword evidence="4" id="KW-1185">Reference proteome</keyword>
<evidence type="ECO:0000256" key="2">
    <source>
        <dbReference type="SAM" id="MobiDB-lite"/>
    </source>
</evidence>
<protein>
    <submittedName>
        <fullName evidence="3">Putative syntaxin binding protein</fullName>
    </submittedName>
</protein>
<dbReference type="InterPro" id="IPR043127">
    <property type="entry name" value="Sec-1-like_dom3a"/>
</dbReference>
<organism evidence="3 4">
    <name type="scientific">Trypanosoma rangeli</name>
    <dbReference type="NCBI Taxonomy" id="5698"/>
    <lineage>
        <taxon>Eukaryota</taxon>
        <taxon>Discoba</taxon>
        <taxon>Euglenozoa</taxon>
        <taxon>Kinetoplastea</taxon>
        <taxon>Metakinetoplastina</taxon>
        <taxon>Trypanosomatida</taxon>
        <taxon>Trypanosomatidae</taxon>
        <taxon>Trypanosoma</taxon>
        <taxon>Herpetosoma</taxon>
    </lineage>
</organism>
<dbReference type="SUPFAM" id="SSF56815">
    <property type="entry name" value="Sec1/munc18-like (SM) proteins"/>
    <property type="match status" value="1"/>
</dbReference>
<name>A0A3R7MWF2_TRYRA</name>
<dbReference type="VEuPathDB" id="TriTrypDB:TRSC58_01786"/>
<dbReference type="Gene3D" id="3.40.50.2060">
    <property type="match status" value="1"/>
</dbReference>
<evidence type="ECO:0000256" key="1">
    <source>
        <dbReference type="ARBA" id="ARBA00009884"/>
    </source>
</evidence>
<dbReference type="Gene3D" id="3.40.50.1910">
    <property type="match status" value="1"/>
</dbReference>
<dbReference type="InterPro" id="IPR043154">
    <property type="entry name" value="Sec-1-like_dom1"/>
</dbReference>
<dbReference type="Gene3D" id="1.25.40.60">
    <property type="match status" value="1"/>
</dbReference>
<feature type="region of interest" description="Disordered" evidence="2">
    <location>
        <begin position="566"/>
        <end position="592"/>
    </location>
</feature>
<dbReference type="Pfam" id="PF00995">
    <property type="entry name" value="Sec1"/>
    <property type="match status" value="1"/>
</dbReference>
<dbReference type="GeneID" id="40324310"/>
<dbReference type="OMA" id="LSTCVRM"/>
<dbReference type="OrthoDB" id="2228at2759"/>
<dbReference type="AlphaFoldDB" id="A0A3R7MWF2"/>
<evidence type="ECO:0000313" key="4">
    <source>
        <dbReference type="Proteomes" id="UP000283634"/>
    </source>
</evidence>
<accession>A0A3R7MWF2</accession>
<dbReference type="InterPro" id="IPR027482">
    <property type="entry name" value="Sec1-like_dom2"/>
</dbReference>
<comment type="caution">
    <text evidence="3">The sequence shown here is derived from an EMBL/GenBank/DDBJ whole genome shotgun (WGS) entry which is preliminary data.</text>
</comment>
<sequence length="660" mass="73506">MRSEFVRSSLTEERQRHEPSHGIRGCVRKYIFDHMLDAVPGSFKVVICDSHAAAMLNSVLRMHDLMEHGVTLLEDLMTPRQPIISSPALYFFVPDDTSVRRVIEDWASKDPYAEAHIFALGRTSEHHMQQLAQARIARKVMSFKDMMLEFSAPESLVFHLSMQNEFAPLLSSPPLQTRESVLDVAASRLVSVFHAMNNGAPVIRYQSRSNICHEFAKTLSEKLAKLCYEEPDFNDGASNCGKPLLIILDRGFDTVTPLVHQRTYQCLLDDLMPREDSVYVQAFKNRAGEDAKRQYVIDEGEVYWCTYRHCFFAKCLEELPAALKKLHAEHPKLAQGMEKKTDLAELGGAVRGLLEFQEKQAKLSLHIDICSKIMALYREQRLAEVCEVEQDIAAGRKAFKVNFENVRRLTKDAAIPEPVRMRLLLLFVAASNTGELTEAKKQQLFQGSGLAVRANVLANLEQLTRRVGEIRCNGITPERSERDSGVSLTKLAADGDPFVNQAYAIMESAVRNTLNTSDYPMMSSPYEARASAVGREAPVYTSGKKKTLWVGLSLAAMQRDYAIGENGASGNNHNEAVETNGEPLQKNKGKGEKLLDVGGSGGTITLRNPQRIVLFILGGVTCSEGSSAYEIAKKYGREVIIGGTSMLRPDAFVEKLGSLR</sequence>